<dbReference type="GeneID" id="72987747"/>
<accession>C7C9B5</accession>
<dbReference type="HOGENOM" id="CLU_2046935_0_0_5"/>
<evidence type="ECO:0000313" key="2">
    <source>
        <dbReference type="EMBL" id="CAX22081.1"/>
    </source>
</evidence>
<protein>
    <submittedName>
        <fullName evidence="2">Uncharacterized protein</fullName>
    </submittedName>
</protein>
<keyword evidence="1" id="KW-0175">Coiled coil</keyword>
<dbReference type="Proteomes" id="UP000008070">
    <property type="component" value="Chromosome"/>
</dbReference>
<gene>
    <name evidence="2" type="ORF">METD_I0422</name>
</gene>
<name>C7C9B5_METED</name>
<reference evidence="3" key="1">
    <citation type="journal article" date="2009" name="PLoS ONE">
        <title>Methylobacterium genome sequences: a reference blueprint to investigate microbial metabolism of C1 compounds from natural and industrial sources.</title>
        <authorList>
            <person name="Vuilleumier S."/>
            <person name="Chistoserdova L."/>
            <person name="Lee M.-C."/>
            <person name="Bringel F."/>
            <person name="Lajus A."/>
            <person name="Zhou Y."/>
            <person name="Gourion B."/>
            <person name="Barbe V."/>
            <person name="Chang J."/>
            <person name="Cruveiller S."/>
            <person name="Dossat C."/>
            <person name="Gillett W."/>
            <person name="Gruffaz C."/>
            <person name="Haugen E."/>
            <person name="Hourcade E."/>
            <person name="Levy R."/>
            <person name="Mangenot S."/>
            <person name="Muller E."/>
            <person name="Nadalig T."/>
            <person name="Pagni M."/>
            <person name="Penny C."/>
            <person name="Peyraud R."/>
            <person name="Robinson D.G."/>
            <person name="Roche D."/>
            <person name="Rouy Z."/>
            <person name="Saenampechek C."/>
            <person name="Salvignol G."/>
            <person name="Vallenet D."/>
            <person name="Wu Z."/>
            <person name="Marx C.J."/>
            <person name="Vorholt J.A."/>
            <person name="Olson M.V."/>
            <person name="Kaul R."/>
            <person name="Weissenbach J."/>
            <person name="Medigue C."/>
            <person name="Lidstrom M.E."/>
        </authorList>
    </citation>
    <scope>NUCLEOTIDE SEQUENCE [LARGE SCALE GENOMIC DNA]</scope>
    <source>
        <strain evidence="3">DSM 6343 / CIP 106787 / DM4</strain>
    </source>
</reference>
<dbReference type="EMBL" id="FP103042">
    <property type="protein sequence ID" value="CAX22081.1"/>
    <property type="molecule type" value="Genomic_DNA"/>
</dbReference>
<organism evidence="2 3">
    <name type="scientific">Methylorubrum extorquens (strain DSM 6343 / CIP 106787 / DM4)</name>
    <name type="common">Methylobacterium extorquens</name>
    <dbReference type="NCBI Taxonomy" id="661410"/>
    <lineage>
        <taxon>Bacteria</taxon>
        <taxon>Pseudomonadati</taxon>
        <taxon>Pseudomonadota</taxon>
        <taxon>Alphaproteobacteria</taxon>
        <taxon>Hyphomicrobiales</taxon>
        <taxon>Methylobacteriaceae</taxon>
        <taxon>Methylorubrum</taxon>
    </lineage>
</organism>
<sequence length="141" mass="15161">MFTLLTPKARDTALDLARGDYQLSLLRGSASWAGSDLKGAAARSGRSYADSRESLLARLAEAGLYVERTKGERGRTVVVIMTAAERRRSKDRPAAEAAASVIEKAKKAKAAAERKAAREKARAERDLAADLPALEVIAHAR</sequence>
<dbReference type="RefSeq" id="WP_012779212.1">
    <property type="nucleotide sequence ID" value="NC_012988.1"/>
</dbReference>
<proteinExistence type="predicted"/>
<feature type="coiled-coil region" evidence="1">
    <location>
        <begin position="95"/>
        <end position="122"/>
    </location>
</feature>
<evidence type="ECO:0000256" key="1">
    <source>
        <dbReference type="SAM" id="Coils"/>
    </source>
</evidence>
<dbReference type="AlphaFoldDB" id="C7C9B5"/>
<evidence type="ECO:0000313" key="3">
    <source>
        <dbReference type="Proteomes" id="UP000008070"/>
    </source>
</evidence>
<dbReference type="KEGG" id="mdi:METDI0422"/>